<dbReference type="SUPFAM" id="SSF52799">
    <property type="entry name" value="(Phosphotyrosine protein) phosphatases II"/>
    <property type="match status" value="1"/>
</dbReference>
<gene>
    <name evidence="3" type="ORF">FISHEDRAFT_10754</name>
</gene>
<feature type="non-terminal residue" evidence="3">
    <location>
        <position position="1"/>
    </location>
</feature>
<dbReference type="GO" id="GO:0016791">
    <property type="term" value="F:phosphatase activity"/>
    <property type="evidence" value="ECO:0007669"/>
    <property type="project" value="UniProtKB-ARBA"/>
</dbReference>
<evidence type="ECO:0000256" key="1">
    <source>
        <dbReference type="ARBA" id="ARBA00022801"/>
    </source>
</evidence>
<feature type="domain" description="Tyrosine specific protein phosphatases" evidence="2">
    <location>
        <begin position="104"/>
        <end position="144"/>
    </location>
</feature>
<dbReference type="InterPro" id="IPR050561">
    <property type="entry name" value="PTP"/>
</dbReference>
<proteinExistence type="predicted"/>
<organism evidence="3 4">
    <name type="scientific">Fistulina hepatica ATCC 64428</name>
    <dbReference type="NCBI Taxonomy" id="1128425"/>
    <lineage>
        <taxon>Eukaryota</taxon>
        <taxon>Fungi</taxon>
        <taxon>Dikarya</taxon>
        <taxon>Basidiomycota</taxon>
        <taxon>Agaricomycotina</taxon>
        <taxon>Agaricomycetes</taxon>
        <taxon>Agaricomycetidae</taxon>
        <taxon>Agaricales</taxon>
        <taxon>Fistulinaceae</taxon>
        <taxon>Fistulina</taxon>
    </lineage>
</organism>
<dbReference type="PANTHER" id="PTHR23339">
    <property type="entry name" value="TYROSINE SPECIFIC PROTEIN PHOSPHATASE AND DUAL SPECIFICITY PROTEIN PHOSPHATASE"/>
    <property type="match status" value="1"/>
</dbReference>
<accession>A0A0D7AH47</accession>
<protein>
    <submittedName>
        <fullName evidence="3">Phosphatases II</fullName>
    </submittedName>
</protein>
<evidence type="ECO:0000313" key="4">
    <source>
        <dbReference type="Proteomes" id="UP000054144"/>
    </source>
</evidence>
<feature type="non-terminal residue" evidence="3">
    <location>
        <position position="214"/>
    </location>
</feature>
<keyword evidence="1" id="KW-0378">Hydrolase</keyword>
<dbReference type="EMBL" id="KN881676">
    <property type="protein sequence ID" value="KIY50173.1"/>
    <property type="molecule type" value="Genomic_DNA"/>
</dbReference>
<evidence type="ECO:0000313" key="3">
    <source>
        <dbReference type="EMBL" id="KIY50173.1"/>
    </source>
</evidence>
<dbReference type="InterPro" id="IPR057023">
    <property type="entry name" value="PTP-SAK"/>
</dbReference>
<sequence length="214" mass="23547">SPPLPADSFVLGNLFLSSCPGKKVRLSGPVRGRNGVCRELAVDLRRMKNLGVECVVCCLDDEELSFLGSPWTEYEKVAREIGLDVLRIPMPEGLAPMSLTLANEYVTRLIYTYTLRGMSVLVHCRGGVGRAGVIACCWLLKLGLCGSLPDSGGDAPDWDLGSADNAMLVLTRPLRSVVDMVSRVIALVRRRRSIKAIETFEQVLFLVEYVEYLN</sequence>
<dbReference type="InterPro" id="IPR000387">
    <property type="entry name" value="Tyr_Pase_dom"/>
</dbReference>
<name>A0A0D7AH47_9AGAR</name>
<dbReference type="InterPro" id="IPR029021">
    <property type="entry name" value="Prot-tyrosine_phosphatase-like"/>
</dbReference>
<dbReference type="Gene3D" id="3.90.190.10">
    <property type="entry name" value="Protein tyrosine phosphatase superfamily"/>
    <property type="match status" value="1"/>
</dbReference>
<dbReference type="PROSITE" id="PS50056">
    <property type="entry name" value="TYR_PHOSPHATASE_2"/>
    <property type="match status" value="1"/>
</dbReference>
<dbReference type="Proteomes" id="UP000054144">
    <property type="component" value="Unassembled WGS sequence"/>
</dbReference>
<dbReference type="OrthoDB" id="266663at2759"/>
<keyword evidence="4" id="KW-1185">Reference proteome</keyword>
<reference evidence="3 4" key="1">
    <citation type="journal article" date="2015" name="Fungal Genet. Biol.">
        <title>Evolution of novel wood decay mechanisms in Agaricales revealed by the genome sequences of Fistulina hepatica and Cylindrobasidium torrendii.</title>
        <authorList>
            <person name="Floudas D."/>
            <person name="Held B.W."/>
            <person name="Riley R."/>
            <person name="Nagy L.G."/>
            <person name="Koehler G."/>
            <person name="Ransdell A.S."/>
            <person name="Younus H."/>
            <person name="Chow J."/>
            <person name="Chiniquy J."/>
            <person name="Lipzen A."/>
            <person name="Tritt A."/>
            <person name="Sun H."/>
            <person name="Haridas S."/>
            <person name="LaButti K."/>
            <person name="Ohm R.A."/>
            <person name="Kues U."/>
            <person name="Blanchette R.A."/>
            <person name="Grigoriev I.V."/>
            <person name="Minto R.E."/>
            <person name="Hibbett D.S."/>
        </authorList>
    </citation>
    <scope>NUCLEOTIDE SEQUENCE [LARGE SCALE GENOMIC DNA]</scope>
    <source>
        <strain evidence="3 4">ATCC 64428</strain>
    </source>
</reference>
<evidence type="ECO:0000259" key="2">
    <source>
        <dbReference type="PROSITE" id="PS50056"/>
    </source>
</evidence>
<dbReference type="Pfam" id="PF22784">
    <property type="entry name" value="PTP-SAK"/>
    <property type="match status" value="1"/>
</dbReference>
<dbReference type="AlphaFoldDB" id="A0A0D7AH47"/>